<dbReference type="SFLD" id="SFLDS00057">
    <property type="entry name" value="Glutaminase/Asparaginase"/>
    <property type="match status" value="1"/>
</dbReference>
<dbReference type="PANTHER" id="PTHR11707:SF28">
    <property type="entry name" value="60 KDA LYSOPHOSPHOLIPASE"/>
    <property type="match status" value="1"/>
</dbReference>
<dbReference type="SUPFAM" id="SSF53774">
    <property type="entry name" value="Glutaminase/Asparaginase"/>
    <property type="match status" value="1"/>
</dbReference>
<dbReference type="PRINTS" id="PR00139">
    <property type="entry name" value="ASNGLNASE"/>
</dbReference>
<keyword evidence="3" id="KW-0378">Hydrolase</keyword>
<comment type="catalytic activity">
    <reaction evidence="4">
        <text>L-asparagine + H2O = L-aspartate + NH4(+)</text>
        <dbReference type="Rhea" id="RHEA:21016"/>
        <dbReference type="ChEBI" id="CHEBI:15377"/>
        <dbReference type="ChEBI" id="CHEBI:28938"/>
        <dbReference type="ChEBI" id="CHEBI:29991"/>
        <dbReference type="ChEBI" id="CHEBI:58048"/>
        <dbReference type="EC" id="3.5.1.1"/>
    </reaction>
</comment>
<dbReference type="InterPro" id="IPR037152">
    <property type="entry name" value="L-asparaginase_N_sf"/>
</dbReference>
<feature type="active site" evidence="5">
    <location>
        <position position="12"/>
    </location>
</feature>
<dbReference type="PANTHER" id="PTHR11707">
    <property type="entry name" value="L-ASPARAGINASE"/>
    <property type="match status" value="1"/>
</dbReference>
<dbReference type="InterPro" id="IPR004550">
    <property type="entry name" value="AsnASE_II"/>
</dbReference>
<comment type="similarity">
    <text evidence="1">Belongs to the asparaginase 1 family.</text>
</comment>
<dbReference type="InterPro" id="IPR027474">
    <property type="entry name" value="L-asparaginase_N"/>
</dbReference>
<comment type="caution">
    <text evidence="9">The sequence shown here is derived from an EMBL/GenBank/DDBJ whole genome shotgun (WGS) entry which is preliminary data.</text>
</comment>
<accession>A0ABR8UVF4</accession>
<evidence type="ECO:0000256" key="6">
    <source>
        <dbReference type="PROSITE-ProRule" id="PRU10100"/>
    </source>
</evidence>
<keyword evidence="10" id="KW-1185">Reference proteome</keyword>
<dbReference type="PROSITE" id="PS51732">
    <property type="entry name" value="ASN_GLN_ASE_3"/>
    <property type="match status" value="1"/>
</dbReference>
<evidence type="ECO:0000256" key="3">
    <source>
        <dbReference type="ARBA" id="ARBA00022801"/>
    </source>
</evidence>
<dbReference type="Gene3D" id="3.40.50.1170">
    <property type="entry name" value="L-asparaginase, N-terminal domain"/>
    <property type="match status" value="1"/>
</dbReference>
<dbReference type="EC" id="3.5.1.1" evidence="2"/>
<organism evidence="9 10">
    <name type="scientific">Arthrobacter gallicola</name>
    <dbReference type="NCBI Taxonomy" id="2762225"/>
    <lineage>
        <taxon>Bacteria</taxon>
        <taxon>Bacillati</taxon>
        <taxon>Actinomycetota</taxon>
        <taxon>Actinomycetes</taxon>
        <taxon>Micrococcales</taxon>
        <taxon>Micrococcaceae</taxon>
        <taxon>Arthrobacter</taxon>
    </lineage>
</organism>
<dbReference type="PROSITE" id="PS00917">
    <property type="entry name" value="ASN_GLN_ASE_2"/>
    <property type="match status" value="1"/>
</dbReference>
<name>A0ABR8UVF4_9MICC</name>
<dbReference type="PIRSF" id="PIRSF500176">
    <property type="entry name" value="L_ASNase"/>
    <property type="match status" value="1"/>
</dbReference>
<evidence type="ECO:0000259" key="7">
    <source>
        <dbReference type="Pfam" id="PF00710"/>
    </source>
</evidence>
<dbReference type="InterPro" id="IPR020827">
    <property type="entry name" value="Asparaginase/glutaminase_AS1"/>
</dbReference>
<dbReference type="PROSITE" id="PS00144">
    <property type="entry name" value="ASN_GLN_ASE_1"/>
    <property type="match status" value="1"/>
</dbReference>
<dbReference type="SMART" id="SM00870">
    <property type="entry name" value="Asparaginase"/>
    <property type="match status" value="1"/>
</dbReference>
<dbReference type="InterPro" id="IPR036152">
    <property type="entry name" value="Asp/glu_Ase-like_sf"/>
</dbReference>
<gene>
    <name evidence="9" type="ORF">H9639_14635</name>
</gene>
<evidence type="ECO:0000256" key="2">
    <source>
        <dbReference type="ARBA" id="ARBA00012920"/>
    </source>
</evidence>
<dbReference type="CDD" id="cd08964">
    <property type="entry name" value="L-asparaginase_II"/>
    <property type="match status" value="1"/>
</dbReference>
<dbReference type="PIRSF" id="PIRSF001220">
    <property type="entry name" value="L-ASNase_gatD"/>
    <property type="match status" value="1"/>
</dbReference>
<evidence type="ECO:0000256" key="1">
    <source>
        <dbReference type="ARBA" id="ARBA00010518"/>
    </source>
</evidence>
<dbReference type="InterPro" id="IPR027475">
    <property type="entry name" value="Asparaginase/glutaminase_AS2"/>
</dbReference>
<dbReference type="Proteomes" id="UP000609874">
    <property type="component" value="Unassembled WGS sequence"/>
</dbReference>
<dbReference type="EMBL" id="JACSQD010000007">
    <property type="protein sequence ID" value="MBD7996534.1"/>
    <property type="molecule type" value="Genomic_DNA"/>
</dbReference>
<proteinExistence type="inferred from homology"/>
<feature type="active site" evidence="6">
    <location>
        <position position="84"/>
    </location>
</feature>
<evidence type="ECO:0000313" key="10">
    <source>
        <dbReference type="Proteomes" id="UP000609874"/>
    </source>
</evidence>
<dbReference type="Pfam" id="PF17763">
    <property type="entry name" value="Asparaginase_C"/>
    <property type="match status" value="1"/>
</dbReference>
<dbReference type="InterPro" id="IPR006034">
    <property type="entry name" value="Asparaginase/glutaminase-like"/>
</dbReference>
<feature type="domain" description="Asparaginase/glutaminase C-terminal" evidence="8">
    <location>
        <begin position="203"/>
        <end position="313"/>
    </location>
</feature>
<sequence>MAHIRIMATGGTIASRTGRDGATSAERAEKVAAGLSGRHGYSMQDLTNVNSFQLRFADVRGIAEAVRDAVADEGVDGVVITHGTDTMEETAFLLDLVHESPKPVVFTGAQRTADSAAADGPANLEEAVAAAAASQLRGAGVLISFAGQIFAARGTRKTHTLAANPFSGGVPVAHFIAGTLHVTAVPVRPAALPLPGEDFDNARVEIIHCALGTTPDLFTDAVRSGANAVVLAGTGTGNAGAGFAEAVQDAVRGGCPVILCSRVPSGPVVPAYGAGGGVDLVRAGAIPSGDLGPSQARMLAALLTSLPATQDEILQALTSGTARSGG</sequence>
<dbReference type="Gene3D" id="3.40.50.40">
    <property type="match status" value="1"/>
</dbReference>
<feature type="domain" description="L-asparaginase N-terminal" evidence="7">
    <location>
        <begin position="4"/>
        <end position="168"/>
    </location>
</feature>
<evidence type="ECO:0000259" key="8">
    <source>
        <dbReference type="Pfam" id="PF17763"/>
    </source>
</evidence>
<dbReference type="RefSeq" id="WP_191808812.1">
    <property type="nucleotide sequence ID" value="NZ_JACSQD010000007.1"/>
</dbReference>
<protein>
    <recommendedName>
        <fullName evidence="2">asparaginase</fullName>
        <ecNumber evidence="2">3.5.1.1</ecNumber>
    </recommendedName>
</protein>
<evidence type="ECO:0000256" key="4">
    <source>
        <dbReference type="ARBA" id="ARBA00049366"/>
    </source>
</evidence>
<reference evidence="9 10" key="1">
    <citation type="submission" date="2020-08" db="EMBL/GenBank/DDBJ databases">
        <title>A Genomic Blueprint of the Chicken Gut Microbiome.</title>
        <authorList>
            <person name="Gilroy R."/>
            <person name="Ravi A."/>
            <person name="Getino M."/>
            <person name="Pursley I."/>
            <person name="Horton D.L."/>
            <person name="Alikhan N.-F."/>
            <person name="Baker D."/>
            <person name="Gharbi K."/>
            <person name="Hall N."/>
            <person name="Watson M."/>
            <person name="Adriaenssens E.M."/>
            <person name="Foster-Nyarko E."/>
            <person name="Jarju S."/>
            <person name="Secka A."/>
            <person name="Antonio M."/>
            <person name="Oren A."/>
            <person name="Chaudhuri R."/>
            <person name="La Ragione R.M."/>
            <person name="Hildebrand F."/>
            <person name="Pallen M.J."/>
        </authorList>
    </citation>
    <scope>NUCLEOTIDE SEQUENCE [LARGE SCALE GENOMIC DNA]</scope>
    <source>
        <strain evidence="9 10">Sa2CUA1</strain>
    </source>
</reference>
<dbReference type="InterPro" id="IPR027473">
    <property type="entry name" value="L-asparaginase_C"/>
</dbReference>
<evidence type="ECO:0000256" key="5">
    <source>
        <dbReference type="PROSITE-ProRule" id="PRU10099"/>
    </source>
</evidence>
<evidence type="ECO:0000313" key="9">
    <source>
        <dbReference type="EMBL" id="MBD7996534.1"/>
    </source>
</evidence>
<dbReference type="InterPro" id="IPR040919">
    <property type="entry name" value="Asparaginase_C"/>
</dbReference>
<dbReference type="Pfam" id="PF00710">
    <property type="entry name" value="Asparaginase"/>
    <property type="match status" value="1"/>
</dbReference>